<evidence type="ECO:0000313" key="2">
    <source>
        <dbReference type="EMBL" id="CAF2121363.1"/>
    </source>
</evidence>
<proteinExistence type="predicted"/>
<evidence type="ECO:0000313" key="4">
    <source>
        <dbReference type="Proteomes" id="UP000663856"/>
    </source>
</evidence>
<keyword evidence="5" id="KW-1185">Reference proteome</keyword>
<feature type="coiled-coil region" evidence="1">
    <location>
        <begin position="88"/>
        <end position="115"/>
    </location>
</feature>
<dbReference type="Proteomes" id="UP000663856">
    <property type="component" value="Unassembled WGS sequence"/>
</dbReference>
<comment type="caution">
    <text evidence="2">The sequence shown here is derived from an EMBL/GenBank/DDBJ whole genome shotgun (WGS) entry which is preliminary data.</text>
</comment>
<name>A0A816VIW4_9BILA</name>
<dbReference type="EMBL" id="CAJOBG010003003">
    <property type="protein sequence ID" value="CAF4040337.1"/>
    <property type="molecule type" value="Genomic_DNA"/>
</dbReference>
<dbReference type="EMBL" id="CAJNRF010010493">
    <property type="protein sequence ID" value="CAF2121363.1"/>
    <property type="molecule type" value="Genomic_DNA"/>
</dbReference>
<reference evidence="2" key="1">
    <citation type="submission" date="2021-02" db="EMBL/GenBank/DDBJ databases">
        <authorList>
            <person name="Nowell W R."/>
        </authorList>
    </citation>
    <scope>NUCLEOTIDE SEQUENCE</scope>
</reference>
<protein>
    <submittedName>
        <fullName evidence="2">Uncharacterized protein</fullName>
    </submittedName>
</protein>
<sequence>MAHNRGVNRNRLREFEVGTYRELLARIIRGDDLDIHHVLQKQIGLDLIPALRVHLELYAHVYEKPGGSNGVIVDARSVLTSLQQAATNEITQEAARQASKRVAEYQQKLHDKAQACHSTGNRLSRLPANVQ</sequence>
<evidence type="ECO:0000313" key="3">
    <source>
        <dbReference type="EMBL" id="CAF4040337.1"/>
    </source>
</evidence>
<evidence type="ECO:0000313" key="5">
    <source>
        <dbReference type="Proteomes" id="UP000663866"/>
    </source>
</evidence>
<accession>A0A816VIW4</accession>
<dbReference type="AlphaFoldDB" id="A0A816VIW4"/>
<gene>
    <name evidence="3" type="ORF">OVN521_LOCUS17348</name>
    <name evidence="2" type="ORF">WKI299_LOCUS24472</name>
</gene>
<dbReference type="Proteomes" id="UP000663866">
    <property type="component" value="Unassembled WGS sequence"/>
</dbReference>
<organism evidence="2 4">
    <name type="scientific">Rotaria magnacalcarata</name>
    <dbReference type="NCBI Taxonomy" id="392030"/>
    <lineage>
        <taxon>Eukaryota</taxon>
        <taxon>Metazoa</taxon>
        <taxon>Spiralia</taxon>
        <taxon>Gnathifera</taxon>
        <taxon>Rotifera</taxon>
        <taxon>Eurotatoria</taxon>
        <taxon>Bdelloidea</taxon>
        <taxon>Philodinida</taxon>
        <taxon>Philodinidae</taxon>
        <taxon>Rotaria</taxon>
    </lineage>
</organism>
<keyword evidence="1" id="KW-0175">Coiled coil</keyword>
<evidence type="ECO:0000256" key="1">
    <source>
        <dbReference type="SAM" id="Coils"/>
    </source>
</evidence>